<accession>M1BM34</accession>
<dbReference type="PaxDb" id="4113-PGSC0003DMT400048203"/>
<evidence type="ECO:0000313" key="2">
    <source>
        <dbReference type="EnsemblPlants" id="PGSC0003DMT400048203"/>
    </source>
</evidence>
<proteinExistence type="predicted"/>
<feature type="compositionally biased region" description="Basic and acidic residues" evidence="1">
    <location>
        <begin position="44"/>
        <end position="55"/>
    </location>
</feature>
<evidence type="ECO:0000313" key="3">
    <source>
        <dbReference type="Proteomes" id="UP000011115"/>
    </source>
</evidence>
<name>M1BM34_SOLTU</name>
<dbReference type="InParanoid" id="M1BM34"/>
<dbReference type="AlphaFoldDB" id="M1BM34"/>
<reference evidence="2" key="2">
    <citation type="submission" date="2015-06" db="UniProtKB">
        <authorList>
            <consortium name="EnsemblPlants"/>
        </authorList>
    </citation>
    <scope>IDENTIFICATION</scope>
    <source>
        <strain evidence="2">DM1-3 516 R44</strain>
    </source>
</reference>
<feature type="region of interest" description="Disordered" evidence="1">
    <location>
        <begin position="31"/>
        <end position="55"/>
    </location>
</feature>
<keyword evidence="3" id="KW-1185">Reference proteome</keyword>
<protein>
    <submittedName>
        <fullName evidence="2">Uncharacterized protein</fullName>
    </submittedName>
</protein>
<evidence type="ECO:0000256" key="1">
    <source>
        <dbReference type="SAM" id="MobiDB-lite"/>
    </source>
</evidence>
<dbReference type="Proteomes" id="UP000011115">
    <property type="component" value="Unassembled WGS sequence"/>
</dbReference>
<dbReference type="Gramene" id="PGSC0003DMT400048203">
    <property type="protein sequence ID" value="PGSC0003DMT400048203"/>
    <property type="gene ID" value="PGSC0003DMG400018723"/>
</dbReference>
<dbReference type="EnsemblPlants" id="PGSC0003DMT400048203">
    <property type="protein sequence ID" value="PGSC0003DMT400048203"/>
    <property type="gene ID" value="PGSC0003DMG400018723"/>
</dbReference>
<dbReference type="HOGENOM" id="CLU_3036138_0_0_1"/>
<reference evidence="3" key="1">
    <citation type="journal article" date="2011" name="Nature">
        <title>Genome sequence and analysis of the tuber crop potato.</title>
        <authorList>
            <consortium name="The Potato Genome Sequencing Consortium"/>
        </authorList>
    </citation>
    <scope>NUCLEOTIDE SEQUENCE [LARGE SCALE GENOMIC DNA]</scope>
    <source>
        <strain evidence="3">cv. DM1-3 516 R44</strain>
    </source>
</reference>
<organism evidence="2 3">
    <name type="scientific">Solanum tuberosum</name>
    <name type="common">Potato</name>
    <dbReference type="NCBI Taxonomy" id="4113"/>
    <lineage>
        <taxon>Eukaryota</taxon>
        <taxon>Viridiplantae</taxon>
        <taxon>Streptophyta</taxon>
        <taxon>Embryophyta</taxon>
        <taxon>Tracheophyta</taxon>
        <taxon>Spermatophyta</taxon>
        <taxon>Magnoliopsida</taxon>
        <taxon>eudicotyledons</taxon>
        <taxon>Gunneridae</taxon>
        <taxon>Pentapetalae</taxon>
        <taxon>asterids</taxon>
        <taxon>lamiids</taxon>
        <taxon>Solanales</taxon>
        <taxon>Solanaceae</taxon>
        <taxon>Solanoideae</taxon>
        <taxon>Solaneae</taxon>
        <taxon>Solanum</taxon>
    </lineage>
</organism>
<sequence>MYTIPYISSKHLYANSISLLNIGGLTRYSKMQRGNGKSPNRLGEASHVRKVEGKN</sequence>